<organism evidence="7 8">
    <name type="scientific">Mycoemilia scoparia</name>
    <dbReference type="NCBI Taxonomy" id="417184"/>
    <lineage>
        <taxon>Eukaryota</taxon>
        <taxon>Fungi</taxon>
        <taxon>Fungi incertae sedis</taxon>
        <taxon>Zoopagomycota</taxon>
        <taxon>Kickxellomycotina</taxon>
        <taxon>Kickxellomycetes</taxon>
        <taxon>Kickxellales</taxon>
        <taxon>Kickxellaceae</taxon>
        <taxon>Mycoemilia</taxon>
    </lineage>
</organism>
<accession>A0A9W7ZJ44</accession>
<gene>
    <name evidence="7" type="primary">CYB5A</name>
    <name evidence="7" type="ORF">H4219_006220</name>
</gene>
<evidence type="ECO:0000256" key="3">
    <source>
        <dbReference type="ARBA" id="ARBA00023004"/>
    </source>
</evidence>
<evidence type="ECO:0000313" key="8">
    <source>
        <dbReference type="Proteomes" id="UP001150538"/>
    </source>
</evidence>
<keyword evidence="8" id="KW-1185">Reference proteome</keyword>
<proteinExistence type="inferred from homology"/>
<feature type="compositionally biased region" description="Low complexity" evidence="5">
    <location>
        <begin position="98"/>
        <end position="107"/>
    </location>
</feature>
<dbReference type="PROSITE" id="PS50255">
    <property type="entry name" value="CYTOCHROME_B5_2"/>
    <property type="match status" value="1"/>
</dbReference>
<dbReference type="SUPFAM" id="SSF55856">
    <property type="entry name" value="Cytochrome b5-like heme/steroid binding domain"/>
    <property type="match status" value="1"/>
</dbReference>
<dbReference type="EMBL" id="JANBPU010000585">
    <property type="protein sequence ID" value="KAJ1910385.1"/>
    <property type="molecule type" value="Genomic_DNA"/>
</dbReference>
<dbReference type="InterPro" id="IPR050668">
    <property type="entry name" value="Cytochrome_b5"/>
</dbReference>
<dbReference type="Pfam" id="PF00173">
    <property type="entry name" value="Cyt-b5"/>
    <property type="match status" value="1"/>
</dbReference>
<protein>
    <submittedName>
        <fullName evidence="7">Cytochrome b5</fullName>
    </submittedName>
</protein>
<comment type="similarity">
    <text evidence="4">Belongs to the cytochrome b5 family.</text>
</comment>
<feature type="region of interest" description="Disordered" evidence="5">
    <location>
        <begin position="75"/>
        <end position="110"/>
    </location>
</feature>
<evidence type="ECO:0000256" key="1">
    <source>
        <dbReference type="ARBA" id="ARBA00022617"/>
    </source>
</evidence>
<dbReference type="GO" id="GO:0020037">
    <property type="term" value="F:heme binding"/>
    <property type="evidence" value="ECO:0007669"/>
    <property type="project" value="TreeGrafter"/>
</dbReference>
<evidence type="ECO:0000256" key="5">
    <source>
        <dbReference type="SAM" id="MobiDB-lite"/>
    </source>
</evidence>
<keyword evidence="1" id="KW-0349">Heme</keyword>
<dbReference type="InterPro" id="IPR001199">
    <property type="entry name" value="Cyt_B5-like_heme/steroid-bd"/>
</dbReference>
<dbReference type="GO" id="GO:0046872">
    <property type="term" value="F:metal ion binding"/>
    <property type="evidence" value="ECO:0007669"/>
    <property type="project" value="UniProtKB-KW"/>
</dbReference>
<reference evidence="7" key="1">
    <citation type="submission" date="2022-07" db="EMBL/GenBank/DDBJ databases">
        <title>Phylogenomic reconstructions and comparative analyses of Kickxellomycotina fungi.</title>
        <authorList>
            <person name="Reynolds N.K."/>
            <person name="Stajich J.E."/>
            <person name="Barry K."/>
            <person name="Grigoriev I.V."/>
            <person name="Crous P."/>
            <person name="Smith M.E."/>
        </authorList>
    </citation>
    <scope>NUCLEOTIDE SEQUENCE</scope>
    <source>
        <strain evidence="7">NBRC 100468</strain>
    </source>
</reference>
<evidence type="ECO:0000313" key="7">
    <source>
        <dbReference type="EMBL" id="KAJ1910385.1"/>
    </source>
</evidence>
<evidence type="ECO:0000256" key="2">
    <source>
        <dbReference type="ARBA" id="ARBA00022723"/>
    </source>
</evidence>
<evidence type="ECO:0000256" key="4">
    <source>
        <dbReference type="ARBA" id="ARBA00038168"/>
    </source>
</evidence>
<dbReference type="GO" id="GO:0016020">
    <property type="term" value="C:membrane"/>
    <property type="evidence" value="ECO:0007669"/>
    <property type="project" value="TreeGrafter"/>
</dbReference>
<dbReference type="AlphaFoldDB" id="A0A9W7ZJ44"/>
<feature type="domain" description="Cytochrome b5 heme-binding" evidence="6">
    <location>
        <begin position="8"/>
        <end position="74"/>
    </location>
</feature>
<dbReference type="PRINTS" id="PR00363">
    <property type="entry name" value="CYTOCHROMEB5"/>
</dbReference>
<keyword evidence="3" id="KW-0408">Iron</keyword>
<dbReference type="PANTHER" id="PTHR19359">
    <property type="entry name" value="CYTOCHROME B5"/>
    <property type="match status" value="1"/>
</dbReference>
<dbReference type="Proteomes" id="UP001150538">
    <property type="component" value="Unassembled WGS sequence"/>
</dbReference>
<dbReference type="Gene3D" id="3.10.120.10">
    <property type="entry name" value="Cytochrome b5-like heme/steroid binding domain"/>
    <property type="match status" value="1"/>
</dbReference>
<evidence type="ECO:0000259" key="6">
    <source>
        <dbReference type="PROSITE" id="PS50255"/>
    </source>
</evidence>
<comment type="caution">
    <text evidence="7">The sequence shown here is derived from an EMBL/GenBank/DDBJ whole genome shotgun (WGS) entry which is preliminary data.</text>
</comment>
<name>A0A9W7ZJ44_9FUNG</name>
<dbReference type="OrthoDB" id="260519at2759"/>
<dbReference type="PANTHER" id="PTHR19359:SF95">
    <property type="entry name" value="CYTOCHROME B5 TYPE B"/>
    <property type="match status" value="1"/>
</dbReference>
<dbReference type="InterPro" id="IPR036400">
    <property type="entry name" value="Cyt_B5-like_heme/steroid_sf"/>
</dbReference>
<keyword evidence="2" id="KW-0479">Metal-binding</keyword>
<dbReference type="SMART" id="SM01117">
    <property type="entry name" value="Cyt-b5"/>
    <property type="match status" value="1"/>
</dbReference>
<sequence>MTAESKQVKVYTKAEVEKHKSRDDLWLVIEHKHPGGEEVLLEYAGIDATEAFRDIGHSDDAVQLLKDYYVGDLEGADKLSSSPRDMDGEKSSTGGGATATQSGSKATESASPLNWAIPVALGVAFLAYKYYGA</sequence>